<evidence type="ECO:0000313" key="1">
    <source>
        <dbReference type="EMBL" id="SHI24148.1"/>
    </source>
</evidence>
<name>A0A1M5ZJ25_9FIRM</name>
<protein>
    <submittedName>
        <fullName evidence="1">Uncharacterized protein</fullName>
    </submittedName>
</protein>
<dbReference type="EMBL" id="FQXJ01000012">
    <property type="protein sequence ID" value="SHI24148.1"/>
    <property type="molecule type" value="Genomic_DNA"/>
</dbReference>
<gene>
    <name evidence="1" type="ORF">SAMN02746098_03312</name>
</gene>
<evidence type="ECO:0000313" key="2">
    <source>
        <dbReference type="Proteomes" id="UP000183954"/>
    </source>
</evidence>
<reference evidence="2" key="1">
    <citation type="submission" date="2016-11" db="EMBL/GenBank/DDBJ databases">
        <authorList>
            <person name="Varghese N."/>
            <person name="Submissions S."/>
        </authorList>
    </citation>
    <scope>NUCLEOTIDE SEQUENCE [LARGE SCALE GENOMIC DNA]</scope>
    <source>
        <strain evidence="2">DSM 15449</strain>
    </source>
</reference>
<dbReference type="RefSeq" id="WP_073030880.1">
    <property type="nucleotide sequence ID" value="NZ_FQXJ01000012.1"/>
</dbReference>
<accession>A0A1M5ZJ25</accession>
<proteinExistence type="predicted"/>
<keyword evidence="2" id="KW-1185">Reference proteome</keyword>
<dbReference type="STRING" id="1121420.SAMN02746098_03312"/>
<dbReference type="OrthoDB" id="1799170at2"/>
<organism evidence="1 2">
    <name type="scientific">Desulfosporosinus lacus DSM 15449</name>
    <dbReference type="NCBI Taxonomy" id="1121420"/>
    <lineage>
        <taxon>Bacteria</taxon>
        <taxon>Bacillati</taxon>
        <taxon>Bacillota</taxon>
        <taxon>Clostridia</taxon>
        <taxon>Eubacteriales</taxon>
        <taxon>Desulfitobacteriaceae</taxon>
        <taxon>Desulfosporosinus</taxon>
    </lineage>
</organism>
<dbReference type="AlphaFoldDB" id="A0A1M5ZJ25"/>
<sequence length="66" mass="7524">MNFDNIAELVHELAKNPNHSSVKLPQLKANREMTNRELNAIAKVFSQEKLSGNSLEAIMKPTLYWV</sequence>
<dbReference type="Proteomes" id="UP000183954">
    <property type="component" value="Unassembled WGS sequence"/>
</dbReference>